<evidence type="ECO:0000313" key="11">
    <source>
        <dbReference type="EMBL" id="MCX4233812.1"/>
    </source>
</evidence>
<protein>
    <submittedName>
        <fullName evidence="11">Acyl-ACP desaturase</fullName>
        <ecNumber evidence="11">1.14.19.2</ecNumber>
    </submittedName>
</protein>
<dbReference type="Gene3D" id="1.10.620.20">
    <property type="entry name" value="Ribonucleotide Reductase, subunit A"/>
    <property type="match status" value="1"/>
</dbReference>
<gene>
    <name evidence="11" type="ORF">K3769_13710</name>
</gene>
<evidence type="ECO:0000256" key="7">
    <source>
        <dbReference type="ARBA" id="ARBA00023002"/>
    </source>
</evidence>
<dbReference type="EMBL" id="JAIFZO010000002">
    <property type="protein sequence ID" value="MCX4233812.1"/>
    <property type="molecule type" value="Genomic_DNA"/>
</dbReference>
<reference evidence="11" key="1">
    <citation type="journal article" date="2022" name="bioRxiv">
        <title>Discovery and biosynthetic assessment of Streptomyces ortus sp nov. isolated from a deep-sea sponge.</title>
        <authorList>
            <person name="Williams S.E."/>
        </authorList>
    </citation>
    <scope>NUCLEOTIDE SEQUENCE</scope>
    <source>
        <strain evidence="11">A15ISP2-DRY2</strain>
    </source>
</reference>
<keyword evidence="7 11" id="KW-0560">Oxidoreductase</keyword>
<comment type="caution">
    <text evidence="11">The sequence shown here is derived from an EMBL/GenBank/DDBJ whole genome shotgun (WGS) entry which is preliminary data.</text>
</comment>
<comment type="similarity">
    <text evidence="2">Belongs to the fatty acid desaturase type 2 family.</text>
</comment>
<dbReference type="InterPro" id="IPR012348">
    <property type="entry name" value="RNR-like"/>
</dbReference>
<evidence type="ECO:0000256" key="9">
    <source>
        <dbReference type="ARBA" id="ARBA00023098"/>
    </source>
</evidence>
<evidence type="ECO:0000256" key="6">
    <source>
        <dbReference type="ARBA" id="ARBA00022832"/>
    </source>
</evidence>
<keyword evidence="9" id="KW-0443">Lipid metabolism</keyword>
<dbReference type="InterPro" id="IPR009078">
    <property type="entry name" value="Ferritin-like_SF"/>
</dbReference>
<accession>A0ABT3V1B7</accession>
<keyword evidence="12" id="KW-1185">Reference proteome</keyword>
<keyword evidence="8" id="KW-0408">Iron</keyword>
<name>A0ABT3V1B7_9ACTN</name>
<proteinExistence type="inferred from homology"/>
<sequence>MPAIPADVRILIDLEPVVADALDTHLRTTVDWYPHQYVPWGQGRDYDGLLEGEPWDPSQQKLRAAARDGLLYSLLTEENLPSYHRVIGEMLSLDGPWGVWVNRWTVEEARHGTAIRDYLVVTRSADPVLLEDARAAHVQHGYEIDYRGDLIASLVYVTVQELGTRVSYQGIRRLCDEPVCGALMQRIAHDENRHMLFYRTTLQACMRMHPDRTLQAVARVLKSFRPPGHAAPGFGRLISSLARSGILSPEIYYKDIALPFVRMLGALDATGLAPVGQHAQEEIAAHMEESAGRAGRYRALAERVNRLTTARDDDSAIRDGDTAVRA</sequence>
<evidence type="ECO:0000313" key="12">
    <source>
        <dbReference type="Proteomes" id="UP001165590"/>
    </source>
</evidence>
<evidence type="ECO:0000256" key="10">
    <source>
        <dbReference type="ARBA" id="ARBA00023160"/>
    </source>
</evidence>
<dbReference type="EC" id="1.14.19.2" evidence="11"/>
<keyword evidence="5" id="KW-0479">Metal-binding</keyword>
<dbReference type="RefSeq" id="WP_267026713.1">
    <property type="nucleotide sequence ID" value="NZ_JAIFZO010000002.1"/>
</dbReference>
<comment type="subunit">
    <text evidence="3">Homodimer.</text>
</comment>
<evidence type="ECO:0000256" key="4">
    <source>
        <dbReference type="ARBA" id="ARBA00022516"/>
    </source>
</evidence>
<comment type="cofactor">
    <cofactor evidence="1">
        <name>Fe(2+)</name>
        <dbReference type="ChEBI" id="CHEBI:29033"/>
    </cofactor>
</comment>
<evidence type="ECO:0000256" key="2">
    <source>
        <dbReference type="ARBA" id="ARBA00008749"/>
    </source>
</evidence>
<dbReference type="Pfam" id="PF03405">
    <property type="entry name" value="FA_desaturase_2"/>
    <property type="match status" value="1"/>
</dbReference>
<keyword evidence="6" id="KW-0276">Fatty acid metabolism</keyword>
<dbReference type="PANTHER" id="PTHR31155:SF9">
    <property type="entry name" value="STEAROYL-[ACYL-CARRIER-PROTEIN] 9-DESATURASE 7, CHLOROPLASTIC"/>
    <property type="match status" value="1"/>
</dbReference>
<dbReference type="PANTHER" id="PTHR31155">
    <property type="entry name" value="ACYL- ACYL-CARRIER-PROTEIN DESATURASE-RELATED"/>
    <property type="match status" value="1"/>
</dbReference>
<evidence type="ECO:0000256" key="5">
    <source>
        <dbReference type="ARBA" id="ARBA00022723"/>
    </source>
</evidence>
<dbReference type="PIRSF" id="PIRSF000346">
    <property type="entry name" value="Dlt9_acylACP_des"/>
    <property type="match status" value="1"/>
</dbReference>
<dbReference type="GO" id="GO:0045300">
    <property type="term" value="F:stearoyl-[ACP] desaturase activity"/>
    <property type="evidence" value="ECO:0007669"/>
    <property type="project" value="UniProtKB-EC"/>
</dbReference>
<evidence type="ECO:0000256" key="8">
    <source>
        <dbReference type="ARBA" id="ARBA00023004"/>
    </source>
</evidence>
<dbReference type="SUPFAM" id="SSF47240">
    <property type="entry name" value="Ferritin-like"/>
    <property type="match status" value="1"/>
</dbReference>
<keyword evidence="10" id="KW-0275">Fatty acid biosynthesis</keyword>
<evidence type="ECO:0000256" key="1">
    <source>
        <dbReference type="ARBA" id="ARBA00001954"/>
    </source>
</evidence>
<dbReference type="Proteomes" id="UP001165590">
    <property type="component" value="Unassembled WGS sequence"/>
</dbReference>
<organism evidence="11 12">
    <name type="scientific">Streptomyces ortus</name>
    <dbReference type="NCBI Taxonomy" id="2867268"/>
    <lineage>
        <taxon>Bacteria</taxon>
        <taxon>Bacillati</taxon>
        <taxon>Actinomycetota</taxon>
        <taxon>Actinomycetes</taxon>
        <taxon>Kitasatosporales</taxon>
        <taxon>Streptomycetaceae</taxon>
        <taxon>Streptomyces</taxon>
    </lineage>
</organism>
<evidence type="ECO:0000256" key="3">
    <source>
        <dbReference type="ARBA" id="ARBA00011738"/>
    </source>
</evidence>
<keyword evidence="4" id="KW-0444">Lipid biosynthesis</keyword>
<dbReference type="InterPro" id="IPR005067">
    <property type="entry name" value="Fatty_acid_desaturase-2"/>
</dbReference>